<accession>A0A0E9QG43</accession>
<dbReference type="AlphaFoldDB" id="A0A0E9QG43"/>
<evidence type="ECO:0000313" key="1">
    <source>
        <dbReference type="EMBL" id="JAH15098.1"/>
    </source>
</evidence>
<dbReference type="EMBL" id="GBXM01093479">
    <property type="protein sequence ID" value="JAH15098.1"/>
    <property type="molecule type" value="Transcribed_RNA"/>
</dbReference>
<name>A0A0E9QG43_ANGAN</name>
<sequence>MLKMSTNIIGRPIYKQSVVVSLNPGALVPCLRDYVTLRETKPNSPD</sequence>
<reference evidence="1" key="2">
    <citation type="journal article" date="2015" name="Fish Shellfish Immunol.">
        <title>Early steps in the European eel (Anguilla anguilla)-Vibrio vulnificus interaction in the gills: Role of the RtxA13 toxin.</title>
        <authorList>
            <person name="Callol A."/>
            <person name="Pajuelo D."/>
            <person name="Ebbesson L."/>
            <person name="Teles M."/>
            <person name="MacKenzie S."/>
            <person name="Amaro C."/>
        </authorList>
    </citation>
    <scope>NUCLEOTIDE SEQUENCE</scope>
</reference>
<proteinExistence type="predicted"/>
<reference evidence="1" key="1">
    <citation type="submission" date="2014-11" db="EMBL/GenBank/DDBJ databases">
        <authorList>
            <person name="Amaro Gonzalez C."/>
        </authorList>
    </citation>
    <scope>NUCLEOTIDE SEQUENCE</scope>
</reference>
<protein>
    <submittedName>
        <fullName evidence="1">Uncharacterized protein</fullName>
    </submittedName>
</protein>
<organism evidence="1">
    <name type="scientific">Anguilla anguilla</name>
    <name type="common">European freshwater eel</name>
    <name type="synonym">Muraena anguilla</name>
    <dbReference type="NCBI Taxonomy" id="7936"/>
    <lineage>
        <taxon>Eukaryota</taxon>
        <taxon>Metazoa</taxon>
        <taxon>Chordata</taxon>
        <taxon>Craniata</taxon>
        <taxon>Vertebrata</taxon>
        <taxon>Euteleostomi</taxon>
        <taxon>Actinopterygii</taxon>
        <taxon>Neopterygii</taxon>
        <taxon>Teleostei</taxon>
        <taxon>Anguilliformes</taxon>
        <taxon>Anguillidae</taxon>
        <taxon>Anguilla</taxon>
    </lineage>
</organism>